<dbReference type="SMART" id="SM00554">
    <property type="entry name" value="FAS1"/>
    <property type="match status" value="1"/>
</dbReference>
<feature type="chain" id="PRO_5021032940" description="FAS1 domain-containing protein" evidence="1">
    <location>
        <begin position="23"/>
        <end position="153"/>
    </location>
</feature>
<evidence type="ECO:0000256" key="1">
    <source>
        <dbReference type="SAM" id="SignalP"/>
    </source>
</evidence>
<evidence type="ECO:0000313" key="4">
    <source>
        <dbReference type="Proteomes" id="UP000307749"/>
    </source>
</evidence>
<keyword evidence="4" id="KW-1185">Reference proteome</keyword>
<dbReference type="InterPro" id="IPR036378">
    <property type="entry name" value="FAS1_dom_sf"/>
</dbReference>
<dbReference type="Proteomes" id="UP000307749">
    <property type="component" value="Unassembled WGS sequence"/>
</dbReference>
<dbReference type="AlphaFoldDB" id="A0A4S3KRF4"/>
<dbReference type="RefSeq" id="WP_081126418.1">
    <property type="nucleotide sequence ID" value="NZ_LDOS01000001.1"/>
</dbReference>
<feature type="signal peptide" evidence="1">
    <location>
        <begin position="1"/>
        <end position="22"/>
    </location>
</feature>
<dbReference type="Gene3D" id="2.30.180.10">
    <property type="entry name" value="FAS1 domain"/>
    <property type="match status" value="1"/>
</dbReference>
<accession>A0A4S3KRF4</accession>
<comment type="caution">
    <text evidence="3">The sequence shown here is derived from an EMBL/GenBank/DDBJ whole genome shotgun (WGS) entry which is preliminary data.</text>
</comment>
<reference evidence="3 4" key="1">
    <citation type="submission" date="2017-02" db="EMBL/GenBank/DDBJ databases">
        <title>Whole genome sequencing of Metallibacterium scheffleri DSM 24874 (T).</title>
        <authorList>
            <person name="Kumar S."/>
            <person name="Patil P."/>
            <person name="Patil P.B."/>
        </authorList>
    </citation>
    <scope>NUCLEOTIDE SEQUENCE [LARGE SCALE GENOMIC DNA]</scope>
    <source>
        <strain evidence="3 4">DSM 24874</strain>
    </source>
</reference>
<feature type="domain" description="FAS1" evidence="2">
    <location>
        <begin position="22"/>
        <end position="148"/>
    </location>
</feature>
<dbReference type="STRING" id="993689.GCA_002077135_01091"/>
<evidence type="ECO:0000259" key="2">
    <source>
        <dbReference type="PROSITE" id="PS50213"/>
    </source>
</evidence>
<keyword evidence="1" id="KW-0732">Signal</keyword>
<gene>
    <name evidence="3" type="ORF">B1806_03075</name>
</gene>
<dbReference type="SUPFAM" id="SSF82153">
    <property type="entry name" value="FAS1 domain"/>
    <property type="match status" value="1"/>
</dbReference>
<dbReference type="Pfam" id="PF02469">
    <property type="entry name" value="Fasciclin"/>
    <property type="match status" value="1"/>
</dbReference>
<name>A0A4S3KRF4_9GAMM</name>
<sequence length="153" mass="15773">MRRIPVASALLLGLLLSFSAPAADVAATLAARPELSRFAAALKASGLDARLRQGHWTLFAPDDATVALPLPPFRAAQLPALRDWLAHHLVPGHVAPGTARIGQAPRALAGNSVQLQAIGGPLLAGDAPVRGAAVPADNGLIYVLTQPLLPFTP</sequence>
<dbReference type="EMBL" id="MWQO01000011">
    <property type="protein sequence ID" value="THD11526.1"/>
    <property type="molecule type" value="Genomic_DNA"/>
</dbReference>
<organism evidence="3 4">
    <name type="scientific">Metallibacterium scheffleri</name>
    <dbReference type="NCBI Taxonomy" id="993689"/>
    <lineage>
        <taxon>Bacteria</taxon>
        <taxon>Pseudomonadati</taxon>
        <taxon>Pseudomonadota</taxon>
        <taxon>Gammaproteobacteria</taxon>
        <taxon>Lysobacterales</taxon>
        <taxon>Rhodanobacteraceae</taxon>
        <taxon>Metallibacterium</taxon>
    </lineage>
</organism>
<dbReference type="InterPro" id="IPR000782">
    <property type="entry name" value="FAS1_domain"/>
</dbReference>
<protein>
    <recommendedName>
        <fullName evidence="2">FAS1 domain-containing protein</fullName>
    </recommendedName>
</protein>
<evidence type="ECO:0000313" key="3">
    <source>
        <dbReference type="EMBL" id="THD11526.1"/>
    </source>
</evidence>
<proteinExistence type="predicted"/>
<dbReference type="OrthoDB" id="9800666at2"/>
<dbReference type="PROSITE" id="PS50213">
    <property type="entry name" value="FAS1"/>
    <property type="match status" value="1"/>
</dbReference>